<feature type="region of interest" description="Disordered" evidence="1">
    <location>
        <begin position="1"/>
        <end position="36"/>
    </location>
</feature>
<comment type="caution">
    <text evidence="2">The sequence shown here is derived from an EMBL/GenBank/DDBJ whole genome shotgun (WGS) entry which is preliminary data.</text>
</comment>
<evidence type="ECO:0000256" key="1">
    <source>
        <dbReference type="SAM" id="MobiDB-lite"/>
    </source>
</evidence>
<protein>
    <submittedName>
        <fullName evidence="2">Uncharacterized protein</fullName>
    </submittedName>
</protein>
<gene>
    <name evidence="2" type="ORF">I3842_03G129500</name>
</gene>
<dbReference type="AlphaFoldDB" id="A0A922FG46"/>
<dbReference type="EMBL" id="CM031827">
    <property type="protein sequence ID" value="KAG6721786.1"/>
    <property type="molecule type" value="Genomic_DNA"/>
</dbReference>
<organism evidence="2 3">
    <name type="scientific">Carya illinoinensis</name>
    <name type="common">Pecan</name>
    <dbReference type="NCBI Taxonomy" id="32201"/>
    <lineage>
        <taxon>Eukaryota</taxon>
        <taxon>Viridiplantae</taxon>
        <taxon>Streptophyta</taxon>
        <taxon>Embryophyta</taxon>
        <taxon>Tracheophyta</taxon>
        <taxon>Spermatophyta</taxon>
        <taxon>Magnoliopsida</taxon>
        <taxon>eudicotyledons</taxon>
        <taxon>Gunneridae</taxon>
        <taxon>Pentapetalae</taxon>
        <taxon>rosids</taxon>
        <taxon>fabids</taxon>
        <taxon>Fagales</taxon>
        <taxon>Juglandaceae</taxon>
        <taxon>Carya</taxon>
    </lineage>
</organism>
<sequence length="71" mass="7534">MPKAQQKDVPKREYPDKDDGKTPSNTPGTAAPGPGVSIQFTISVGALDQHKSLNVNIPTTFLVNGQKGEES</sequence>
<dbReference type="Proteomes" id="UP000811246">
    <property type="component" value="Chromosome 3"/>
</dbReference>
<feature type="compositionally biased region" description="Basic and acidic residues" evidence="1">
    <location>
        <begin position="1"/>
        <end position="21"/>
    </location>
</feature>
<reference evidence="2" key="1">
    <citation type="submission" date="2021-01" db="EMBL/GenBank/DDBJ databases">
        <authorList>
            <person name="Lovell J.T."/>
            <person name="Bentley N."/>
            <person name="Bhattarai G."/>
            <person name="Jenkins J.W."/>
            <person name="Sreedasyam A."/>
            <person name="Alarcon Y."/>
            <person name="Bock C."/>
            <person name="Boston L."/>
            <person name="Carlson J."/>
            <person name="Cervantes K."/>
            <person name="Clermont K."/>
            <person name="Krom N."/>
            <person name="Kubenka K."/>
            <person name="Mamidi S."/>
            <person name="Mattison C."/>
            <person name="Monteros M."/>
            <person name="Pisani C."/>
            <person name="Plott C."/>
            <person name="Rajasekar S."/>
            <person name="Rhein H.S."/>
            <person name="Rohla C."/>
            <person name="Song M."/>
            <person name="Hilaire R.S."/>
            <person name="Shu S."/>
            <person name="Wells L."/>
            <person name="Wang X."/>
            <person name="Webber J."/>
            <person name="Heerema R.J."/>
            <person name="Klein P."/>
            <person name="Conner P."/>
            <person name="Grauke L."/>
            <person name="Grimwood J."/>
            <person name="Schmutz J."/>
            <person name="Randall J.J."/>
        </authorList>
    </citation>
    <scope>NUCLEOTIDE SEQUENCE</scope>
    <source>
        <tissue evidence="2">Leaf</tissue>
    </source>
</reference>
<evidence type="ECO:0000313" key="3">
    <source>
        <dbReference type="Proteomes" id="UP000811246"/>
    </source>
</evidence>
<proteinExistence type="predicted"/>
<evidence type="ECO:0000313" key="2">
    <source>
        <dbReference type="EMBL" id="KAG6721786.1"/>
    </source>
</evidence>
<name>A0A922FG46_CARIL</name>
<accession>A0A922FG46</accession>